<dbReference type="FunFam" id="2.60.260.20:FF:000013">
    <property type="entry name" value="DnaJ subfamily B member 11"/>
    <property type="match status" value="1"/>
</dbReference>
<dbReference type="PANTHER" id="PTHR43096">
    <property type="entry name" value="DNAJ HOMOLOG 1, MITOCHONDRIAL-RELATED"/>
    <property type="match status" value="1"/>
</dbReference>
<evidence type="ECO:0000313" key="5">
    <source>
        <dbReference type="EMBL" id="KAK1443948.1"/>
    </source>
</evidence>
<dbReference type="CDD" id="cd10747">
    <property type="entry name" value="DnaJ_C"/>
    <property type="match status" value="1"/>
</dbReference>
<sequence length="289" mass="32083">MPTTPPERNPFKGDIVKQLRRKNAMGAGKLRSRGRGRPQKYRTKSRAVSRGNRRGGKGFITGNTKKTISVIVAVIVSIVGIGAAIAVAWFLTAGEKAATSRARTTVEIPFRYTEPQGMLYPLRPSEKPVLQGMQMRVPNQGHVGPRGGKSGHLFVNINIQPHHLFKWIDDDIHVHVPITLKQCLLGGDVEVPTLEGTTTLSIGANSQPFSIKTLKNRGPPKLDSRNNGNLIVHLELKLPDVLTSRQREMVEEFDRESPSGGRMNSNPRDNHDLDDSKKWWKRVVGCNKN</sequence>
<keyword evidence="6" id="KW-1185">Reference proteome</keyword>
<dbReference type="InterPro" id="IPR008971">
    <property type="entry name" value="HSP40/DnaJ_pept-bd"/>
</dbReference>
<dbReference type="GO" id="GO:0051082">
    <property type="term" value="F:unfolded protein binding"/>
    <property type="evidence" value="ECO:0007669"/>
    <property type="project" value="InterPro"/>
</dbReference>
<organism evidence="5 6">
    <name type="scientific">Babesia gibsoni</name>
    <dbReference type="NCBI Taxonomy" id="33632"/>
    <lineage>
        <taxon>Eukaryota</taxon>
        <taxon>Sar</taxon>
        <taxon>Alveolata</taxon>
        <taxon>Apicomplexa</taxon>
        <taxon>Aconoidasida</taxon>
        <taxon>Piroplasmida</taxon>
        <taxon>Babesiidae</taxon>
        <taxon>Babesia</taxon>
    </lineage>
</organism>
<evidence type="ECO:0000313" key="6">
    <source>
        <dbReference type="Proteomes" id="UP001230268"/>
    </source>
</evidence>
<feature type="domain" description="Chaperone DnaJ C-terminal" evidence="4">
    <location>
        <begin position="129"/>
        <end position="239"/>
    </location>
</feature>
<dbReference type="AlphaFoldDB" id="A0AAD8PEL9"/>
<comment type="caution">
    <text evidence="5">The sequence shown here is derived from an EMBL/GenBank/DDBJ whole genome shotgun (WGS) entry which is preliminary data.</text>
</comment>
<dbReference type="Gene3D" id="2.60.260.20">
    <property type="entry name" value="Urease metallochaperone UreE, N-terminal domain"/>
    <property type="match status" value="1"/>
</dbReference>
<keyword evidence="3" id="KW-1133">Transmembrane helix</keyword>
<proteinExistence type="predicted"/>
<dbReference type="PANTHER" id="PTHR43096:SF52">
    <property type="entry name" value="DNAJ HOMOLOG 1, MITOCHONDRIAL-RELATED"/>
    <property type="match status" value="1"/>
</dbReference>
<evidence type="ECO:0000259" key="4">
    <source>
        <dbReference type="Pfam" id="PF01556"/>
    </source>
</evidence>
<dbReference type="SUPFAM" id="SSF49493">
    <property type="entry name" value="HSP40/DnaJ peptide-binding domain"/>
    <property type="match status" value="1"/>
</dbReference>
<dbReference type="InterPro" id="IPR002939">
    <property type="entry name" value="DnaJ_C"/>
</dbReference>
<feature type="compositionally biased region" description="Basic residues" evidence="2">
    <location>
        <begin position="30"/>
        <end position="56"/>
    </location>
</feature>
<feature type="transmembrane region" description="Helical" evidence="3">
    <location>
        <begin position="67"/>
        <end position="91"/>
    </location>
</feature>
<gene>
    <name evidence="5" type="ORF">BgAZ_208240</name>
</gene>
<dbReference type="Proteomes" id="UP001230268">
    <property type="component" value="Unassembled WGS sequence"/>
</dbReference>
<keyword evidence="3" id="KW-0472">Membrane</keyword>
<name>A0AAD8PEL9_BABGI</name>
<evidence type="ECO:0000256" key="1">
    <source>
        <dbReference type="ARBA" id="ARBA00023186"/>
    </source>
</evidence>
<evidence type="ECO:0000256" key="3">
    <source>
        <dbReference type="SAM" id="Phobius"/>
    </source>
</evidence>
<feature type="region of interest" description="Disordered" evidence="2">
    <location>
        <begin position="249"/>
        <end position="276"/>
    </location>
</feature>
<dbReference type="GO" id="GO:0042026">
    <property type="term" value="P:protein refolding"/>
    <property type="evidence" value="ECO:0007669"/>
    <property type="project" value="TreeGrafter"/>
</dbReference>
<reference evidence="5" key="1">
    <citation type="submission" date="2023-08" db="EMBL/GenBank/DDBJ databases">
        <title>Draft sequence of the Babesia gibsoni genome.</title>
        <authorList>
            <person name="Yamagishi J.Y."/>
            <person name="Xuan X.X."/>
        </authorList>
    </citation>
    <scope>NUCLEOTIDE SEQUENCE</scope>
    <source>
        <strain evidence="5">Azabu</strain>
    </source>
</reference>
<feature type="region of interest" description="Disordered" evidence="2">
    <location>
        <begin position="26"/>
        <end position="59"/>
    </location>
</feature>
<dbReference type="EMBL" id="JAVEPI010000002">
    <property type="protein sequence ID" value="KAK1443948.1"/>
    <property type="molecule type" value="Genomic_DNA"/>
</dbReference>
<dbReference type="GO" id="GO:0005737">
    <property type="term" value="C:cytoplasm"/>
    <property type="evidence" value="ECO:0007669"/>
    <property type="project" value="TreeGrafter"/>
</dbReference>
<accession>A0AAD8PEL9</accession>
<keyword evidence="1" id="KW-0143">Chaperone</keyword>
<keyword evidence="3" id="KW-0812">Transmembrane</keyword>
<evidence type="ECO:0000256" key="2">
    <source>
        <dbReference type="SAM" id="MobiDB-lite"/>
    </source>
</evidence>
<protein>
    <recommendedName>
        <fullName evidence="4">Chaperone DnaJ C-terminal domain-containing protein</fullName>
    </recommendedName>
</protein>
<dbReference type="Pfam" id="PF01556">
    <property type="entry name" value="DnaJ_C"/>
    <property type="match status" value="1"/>
</dbReference>